<evidence type="ECO:0000256" key="8">
    <source>
        <dbReference type="SAM" id="MobiDB-lite"/>
    </source>
</evidence>
<dbReference type="SUPFAM" id="SSF50447">
    <property type="entry name" value="Translation proteins"/>
    <property type="match status" value="1"/>
</dbReference>
<evidence type="ECO:0000256" key="7">
    <source>
        <dbReference type="RuleBase" id="RU364004"/>
    </source>
</evidence>
<dbReference type="EMBL" id="ML976977">
    <property type="protein sequence ID" value="KAF1963406.1"/>
    <property type="molecule type" value="Genomic_DNA"/>
</dbReference>
<dbReference type="Gene3D" id="2.40.10.230">
    <property type="entry name" value="Probable tRNA pseudouridine synthase domain"/>
    <property type="match status" value="1"/>
</dbReference>
<comment type="similarity">
    <text evidence="1">Belongs to the NAF1 family.</text>
</comment>
<name>A0A6A5UKG3_9PLEO</name>
<dbReference type="GO" id="GO:0000493">
    <property type="term" value="P:box H/ACA snoRNP assembly"/>
    <property type="evidence" value="ECO:0007669"/>
    <property type="project" value="InterPro"/>
</dbReference>
<keyword evidence="3 7" id="KW-0698">rRNA processing</keyword>
<organism evidence="9 10">
    <name type="scientific">Byssothecium circinans</name>
    <dbReference type="NCBI Taxonomy" id="147558"/>
    <lineage>
        <taxon>Eukaryota</taxon>
        <taxon>Fungi</taxon>
        <taxon>Dikarya</taxon>
        <taxon>Ascomycota</taxon>
        <taxon>Pezizomycotina</taxon>
        <taxon>Dothideomycetes</taxon>
        <taxon>Pleosporomycetidae</taxon>
        <taxon>Pleosporales</taxon>
        <taxon>Massarineae</taxon>
        <taxon>Massarinaceae</taxon>
        <taxon>Byssothecium</taxon>
    </lineage>
</organism>
<comment type="subcellular location">
    <subcellularLocation>
        <location evidence="7">Nucleus</location>
        <location evidence="7">Nucleolus</location>
    </subcellularLocation>
</comment>
<comment type="function">
    <text evidence="7">Required for ribosome biogenesis. Part of a complex which catalyzes pseudouridylation of rRNA. This involves the isomerization of uridine such that the ribose is subsequently attached to C5, instead of the normal N1. Pseudouridine ("psi") residues may serve to stabilize the conformation of rRNAs.</text>
</comment>
<dbReference type="GO" id="GO:0005732">
    <property type="term" value="C:sno(s)RNA-containing ribonucleoprotein complex"/>
    <property type="evidence" value="ECO:0007669"/>
    <property type="project" value="InterPro"/>
</dbReference>
<dbReference type="PANTHER" id="PTHR31633:SF1">
    <property type="entry name" value="H_ACA RIBONUCLEOPROTEIN COMPLEX NON-CORE SUBUNIT NAF1"/>
    <property type="match status" value="1"/>
</dbReference>
<dbReference type="GO" id="GO:0001522">
    <property type="term" value="P:pseudouridine synthesis"/>
    <property type="evidence" value="ECO:0007669"/>
    <property type="project" value="InterPro"/>
</dbReference>
<evidence type="ECO:0000256" key="5">
    <source>
        <dbReference type="ARBA" id="ARBA00022884"/>
    </source>
</evidence>
<sequence length="105" mass="11531">MLAEDPDEDVPAQKAKVKTQNEVDEQFTKPDIRVTEDMKITTLGKVENIVDNLLLIKANTSGDFYVLESGSAVCLENRTIIGQVSETIGRVQSPRYSIGFADAAE</sequence>
<feature type="region of interest" description="Disordered" evidence="8">
    <location>
        <begin position="1"/>
        <end position="22"/>
    </location>
</feature>
<dbReference type="PANTHER" id="PTHR31633">
    <property type="entry name" value="H/ACA RIBONUCLEOPROTEIN COMPLEX NON-CORE SUBUNIT NAF1"/>
    <property type="match status" value="1"/>
</dbReference>
<reference evidence="9" key="1">
    <citation type="journal article" date="2020" name="Stud. Mycol.">
        <title>101 Dothideomycetes genomes: a test case for predicting lifestyles and emergence of pathogens.</title>
        <authorList>
            <person name="Haridas S."/>
            <person name="Albert R."/>
            <person name="Binder M."/>
            <person name="Bloem J."/>
            <person name="Labutti K."/>
            <person name="Salamov A."/>
            <person name="Andreopoulos B."/>
            <person name="Baker S."/>
            <person name="Barry K."/>
            <person name="Bills G."/>
            <person name="Bluhm B."/>
            <person name="Cannon C."/>
            <person name="Castanera R."/>
            <person name="Culley D."/>
            <person name="Daum C."/>
            <person name="Ezra D."/>
            <person name="Gonzalez J."/>
            <person name="Henrissat B."/>
            <person name="Kuo A."/>
            <person name="Liang C."/>
            <person name="Lipzen A."/>
            <person name="Lutzoni F."/>
            <person name="Magnuson J."/>
            <person name="Mondo S."/>
            <person name="Nolan M."/>
            <person name="Ohm R."/>
            <person name="Pangilinan J."/>
            <person name="Park H.-J."/>
            <person name="Ramirez L."/>
            <person name="Alfaro M."/>
            <person name="Sun H."/>
            <person name="Tritt A."/>
            <person name="Yoshinaga Y."/>
            <person name="Zwiers L.-H."/>
            <person name="Turgeon B."/>
            <person name="Goodwin S."/>
            <person name="Spatafora J."/>
            <person name="Crous P."/>
            <person name="Grigoriev I."/>
        </authorList>
    </citation>
    <scope>NUCLEOTIDE SEQUENCE</scope>
    <source>
        <strain evidence="9">CBS 675.92</strain>
    </source>
</reference>
<feature type="non-terminal residue" evidence="9">
    <location>
        <position position="105"/>
    </location>
</feature>
<dbReference type="InterPro" id="IPR007504">
    <property type="entry name" value="H/ACA_rnp_Gar1/Naf1"/>
</dbReference>
<evidence type="ECO:0000256" key="4">
    <source>
        <dbReference type="ARBA" id="ARBA00022553"/>
    </source>
</evidence>
<keyword evidence="6 7" id="KW-0539">Nucleus</keyword>
<dbReference type="InterPro" id="IPR040309">
    <property type="entry name" value="Naf1"/>
</dbReference>
<feature type="compositionally biased region" description="Acidic residues" evidence="8">
    <location>
        <begin position="1"/>
        <end position="10"/>
    </location>
</feature>
<dbReference type="InterPro" id="IPR038664">
    <property type="entry name" value="Gar1/Naf1_Cbf5-bd_sf"/>
</dbReference>
<evidence type="ECO:0000313" key="10">
    <source>
        <dbReference type="Proteomes" id="UP000800035"/>
    </source>
</evidence>
<dbReference type="GO" id="GO:0006364">
    <property type="term" value="P:rRNA processing"/>
    <property type="evidence" value="ECO:0007669"/>
    <property type="project" value="UniProtKB-KW"/>
</dbReference>
<accession>A0A6A5UKG3</accession>
<proteinExistence type="inferred from homology"/>
<gene>
    <name evidence="9" type="ORF">CC80DRAFT_397991</name>
</gene>
<keyword evidence="5 7" id="KW-0694">RNA-binding</keyword>
<evidence type="ECO:0000256" key="1">
    <source>
        <dbReference type="ARBA" id="ARBA00009801"/>
    </source>
</evidence>
<comment type="similarity">
    <text evidence="7">Belongs to the GAR1 family.</text>
</comment>
<keyword evidence="10" id="KW-1185">Reference proteome</keyword>
<dbReference type="GO" id="GO:0005730">
    <property type="term" value="C:nucleolus"/>
    <property type="evidence" value="ECO:0007669"/>
    <property type="project" value="UniProtKB-SubCell"/>
</dbReference>
<keyword evidence="4" id="KW-0597">Phosphoprotein</keyword>
<dbReference type="Proteomes" id="UP000800035">
    <property type="component" value="Unassembled WGS sequence"/>
</dbReference>
<dbReference type="OrthoDB" id="21550at2759"/>
<keyword evidence="7" id="KW-0687">Ribonucleoprotein</keyword>
<evidence type="ECO:0000256" key="3">
    <source>
        <dbReference type="ARBA" id="ARBA00022552"/>
    </source>
</evidence>
<protein>
    <recommendedName>
        <fullName evidence="7">H/ACA ribonucleoprotein complex subunit</fullName>
    </recommendedName>
</protein>
<comment type="subunit">
    <text evidence="7">Component of the small nucleolar ribonucleoprotein particles containing H/ACA-type snoRNAs (H/ACA snoRNPs).</text>
</comment>
<dbReference type="AlphaFoldDB" id="A0A6A5UKG3"/>
<dbReference type="Pfam" id="PF04410">
    <property type="entry name" value="Gar1"/>
    <property type="match status" value="1"/>
</dbReference>
<dbReference type="InterPro" id="IPR009000">
    <property type="entry name" value="Transl_B-barrel_sf"/>
</dbReference>
<keyword evidence="2 7" id="KW-0690">Ribosome biogenesis</keyword>
<evidence type="ECO:0000256" key="2">
    <source>
        <dbReference type="ARBA" id="ARBA00022517"/>
    </source>
</evidence>
<evidence type="ECO:0000256" key="6">
    <source>
        <dbReference type="ARBA" id="ARBA00023242"/>
    </source>
</evidence>
<evidence type="ECO:0000313" key="9">
    <source>
        <dbReference type="EMBL" id="KAF1963406.1"/>
    </source>
</evidence>
<dbReference type="GO" id="GO:0003723">
    <property type="term" value="F:RNA binding"/>
    <property type="evidence" value="ECO:0007669"/>
    <property type="project" value="UniProtKB-KW"/>
</dbReference>